<reference evidence="2" key="1">
    <citation type="thesis" date="2021" institute="BYU ScholarsArchive" country="Provo, UT, USA">
        <title>Applications of and Algorithms for Genome Assembly and Genomic Analyses with an Emphasis on Marine Teleosts.</title>
        <authorList>
            <person name="Pickett B.D."/>
        </authorList>
    </citation>
    <scope>NUCLEOTIDE SEQUENCE</scope>
    <source>
        <strain evidence="2">HI-2016</strain>
    </source>
</reference>
<dbReference type="Proteomes" id="UP000824540">
    <property type="component" value="Unassembled WGS sequence"/>
</dbReference>
<protein>
    <recommendedName>
        <fullName evidence="4">Secreted protein</fullName>
    </recommendedName>
</protein>
<evidence type="ECO:0000313" key="3">
    <source>
        <dbReference type="Proteomes" id="UP000824540"/>
    </source>
</evidence>
<dbReference type="AlphaFoldDB" id="A0A8T2N0K1"/>
<dbReference type="PROSITE" id="PS51257">
    <property type="entry name" value="PROKAR_LIPOPROTEIN"/>
    <property type="match status" value="1"/>
</dbReference>
<feature type="chain" id="PRO_5035749249" description="Secreted protein" evidence="1">
    <location>
        <begin position="19"/>
        <end position="105"/>
    </location>
</feature>
<accession>A0A8T2N0K1</accession>
<sequence>MKAKWRWMVVSYCSFCSCRFWLQLQTHHRGSDLSCRGRCLFHTHLNHAHMGHAQLLLRQQHLGDAAEVTDRGLSCSLCSISSRKLMIECSLACDSRAPPSGSAGI</sequence>
<evidence type="ECO:0000256" key="1">
    <source>
        <dbReference type="SAM" id="SignalP"/>
    </source>
</evidence>
<evidence type="ECO:0000313" key="2">
    <source>
        <dbReference type="EMBL" id="KAG9331418.1"/>
    </source>
</evidence>
<gene>
    <name evidence="2" type="ORF">JZ751_019177</name>
</gene>
<evidence type="ECO:0008006" key="4">
    <source>
        <dbReference type="Google" id="ProtNLM"/>
    </source>
</evidence>
<keyword evidence="3" id="KW-1185">Reference proteome</keyword>
<feature type="signal peptide" evidence="1">
    <location>
        <begin position="1"/>
        <end position="18"/>
    </location>
</feature>
<keyword evidence="1" id="KW-0732">Signal</keyword>
<dbReference type="EMBL" id="JAFBMS010000340">
    <property type="protein sequence ID" value="KAG9331418.1"/>
    <property type="molecule type" value="Genomic_DNA"/>
</dbReference>
<comment type="caution">
    <text evidence="2">The sequence shown here is derived from an EMBL/GenBank/DDBJ whole genome shotgun (WGS) entry which is preliminary data.</text>
</comment>
<organism evidence="2 3">
    <name type="scientific">Albula glossodonta</name>
    <name type="common">roundjaw bonefish</name>
    <dbReference type="NCBI Taxonomy" id="121402"/>
    <lineage>
        <taxon>Eukaryota</taxon>
        <taxon>Metazoa</taxon>
        <taxon>Chordata</taxon>
        <taxon>Craniata</taxon>
        <taxon>Vertebrata</taxon>
        <taxon>Euteleostomi</taxon>
        <taxon>Actinopterygii</taxon>
        <taxon>Neopterygii</taxon>
        <taxon>Teleostei</taxon>
        <taxon>Albuliformes</taxon>
        <taxon>Albulidae</taxon>
        <taxon>Albula</taxon>
    </lineage>
</organism>
<proteinExistence type="predicted"/>
<name>A0A8T2N0K1_9TELE</name>